<accession>A0ABU1AV32</accession>
<dbReference type="InterPro" id="IPR020591">
    <property type="entry name" value="Chromosome_initiator_DnaA-like"/>
</dbReference>
<evidence type="ECO:0000259" key="13">
    <source>
        <dbReference type="SMART" id="SM00382"/>
    </source>
</evidence>
<evidence type="ECO:0000256" key="1">
    <source>
        <dbReference type="ARBA" id="ARBA00006583"/>
    </source>
</evidence>
<dbReference type="CDD" id="cd00009">
    <property type="entry name" value="AAA"/>
    <property type="match status" value="1"/>
</dbReference>
<reference evidence="15 16" key="1">
    <citation type="submission" date="2023-04" db="EMBL/GenBank/DDBJ databases">
        <title>A novel bacteria isolated from coastal sediment.</title>
        <authorList>
            <person name="Liu X.-J."/>
            <person name="Du Z.-J."/>
        </authorList>
    </citation>
    <scope>NUCLEOTIDE SEQUENCE [LARGE SCALE GENOMIC DNA]</scope>
    <source>
        <strain evidence="15 16">SDUM461003</strain>
    </source>
</reference>
<dbReference type="NCBIfam" id="TIGR00362">
    <property type="entry name" value="DnaA"/>
    <property type="match status" value="1"/>
</dbReference>
<comment type="domain">
    <text evidence="8">Domain I is involved in oligomerization and binding regulators, domain II is flexibile and of varying length in different bacteria, domain III forms the AAA+ region, while domain IV binds dsDNA.</text>
</comment>
<feature type="region of interest" description="Domain IV, binds dsDNA" evidence="8">
    <location>
        <begin position="359"/>
        <end position="482"/>
    </location>
</feature>
<dbReference type="InterPro" id="IPR010921">
    <property type="entry name" value="Trp_repressor/repl_initiator"/>
</dbReference>
<dbReference type="Proteomes" id="UP001225316">
    <property type="component" value="Unassembled WGS sequence"/>
</dbReference>
<comment type="caution">
    <text evidence="15">The sequence shown here is derived from an EMBL/GenBank/DDBJ whole genome shotgun (WGS) entry which is preliminary data.</text>
</comment>
<dbReference type="Gene3D" id="1.10.1750.10">
    <property type="match status" value="1"/>
</dbReference>
<proteinExistence type="inferred from homology"/>
<dbReference type="Pfam" id="PF08299">
    <property type="entry name" value="Bac_DnaA_C"/>
    <property type="match status" value="1"/>
</dbReference>
<dbReference type="EMBL" id="JARXHW010000007">
    <property type="protein sequence ID" value="MDQ8206842.1"/>
    <property type="molecule type" value="Genomic_DNA"/>
</dbReference>
<feature type="binding site" evidence="8">
    <location>
        <position position="190"/>
    </location>
    <ligand>
        <name>ATP</name>
        <dbReference type="ChEBI" id="CHEBI:30616"/>
    </ligand>
</feature>
<keyword evidence="3 8" id="KW-0235">DNA replication</keyword>
<evidence type="ECO:0000256" key="4">
    <source>
        <dbReference type="ARBA" id="ARBA00022741"/>
    </source>
</evidence>
<dbReference type="Gene3D" id="1.10.8.60">
    <property type="match status" value="1"/>
</dbReference>
<evidence type="ECO:0000313" key="15">
    <source>
        <dbReference type="EMBL" id="MDQ8206842.1"/>
    </source>
</evidence>
<dbReference type="InterPro" id="IPR038454">
    <property type="entry name" value="DnaA_N_sf"/>
</dbReference>
<gene>
    <name evidence="8 15" type="primary">dnaA</name>
    <name evidence="15" type="ORF">QEH52_04935</name>
</gene>
<dbReference type="SMART" id="SM00760">
    <property type="entry name" value="Bac_DnaA_C"/>
    <property type="match status" value="1"/>
</dbReference>
<dbReference type="RefSeq" id="WP_308948966.1">
    <property type="nucleotide sequence ID" value="NZ_JARXHW010000007.1"/>
</dbReference>
<evidence type="ECO:0000256" key="2">
    <source>
        <dbReference type="ARBA" id="ARBA00022490"/>
    </source>
</evidence>
<keyword evidence="7 8" id="KW-0238">DNA-binding</keyword>
<dbReference type="SUPFAM" id="SSF52540">
    <property type="entry name" value="P-loop containing nucleoside triphosphate hydrolases"/>
    <property type="match status" value="1"/>
</dbReference>
<feature type="domain" description="Chromosomal replication initiator DnaA C-terminal" evidence="14">
    <location>
        <begin position="387"/>
        <end position="456"/>
    </location>
</feature>
<dbReference type="InterPro" id="IPR003593">
    <property type="entry name" value="AAA+_ATPase"/>
</dbReference>
<dbReference type="Gene3D" id="3.30.300.180">
    <property type="match status" value="1"/>
</dbReference>
<dbReference type="PANTHER" id="PTHR30050">
    <property type="entry name" value="CHROMOSOMAL REPLICATION INITIATOR PROTEIN DNAA"/>
    <property type="match status" value="1"/>
</dbReference>
<dbReference type="SMART" id="SM00382">
    <property type="entry name" value="AAA"/>
    <property type="match status" value="1"/>
</dbReference>
<feature type="binding site" evidence="8">
    <location>
        <position position="188"/>
    </location>
    <ligand>
        <name>ATP</name>
        <dbReference type="ChEBI" id="CHEBI:30616"/>
    </ligand>
</feature>
<dbReference type="SUPFAM" id="SSF48295">
    <property type="entry name" value="TrpR-like"/>
    <property type="match status" value="1"/>
</dbReference>
<feature type="compositionally biased region" description="Polar residues" evidence="12">
    <location>
        <begin position="108"/>
        <end position="125"/>
    </location>
</feature>
<keyword evidence="4 8" id="KW-0547">Nucleotide-binding</keyword>
<evidence type="ECO:0000256" key="8">
    <source>
        <dbReference type="HAMAP-Rule" id="MF_00377"/>
    </source>
</evidence>
<dbReference type="InterPro" id="IPR027417">
    <property type="entry name" value="P-loop_NTPase"/>
</dbReference>
<organism evidence="15 16">
    <name type="scientific">Thalassobacterium maritimum</name>
    <dbReference type="NCBI Taxonomy" id="3041265"/>
    <lineage>
        <taxon>Bacteria</taxon>
        <taxon>Pseudomonadati</taxon>
        <taxon>Verrucomicrobiota</taxon>
        <taxon>Opitutia</taxon>
        <taxon>Puniceicoccales</taxon>
        <taxon>Coraliomargaritaceae</taxon>
        <taxon>Thalassobacterium</taxon>
    </lineage>
</organism>
<evidence type="ECO:0000256" key="6">
    <source>
        <dbReference type="ARBA" id="ARBA00023121"/>
    </source>
</evidence>
<sequence>MSSTQTAASLWHSTNEELKNLFPADVYEMWFSELVCTVETDSKLVLTTNSEFNAIWIENNFLDIITQQARSFAGSALEVRIEAGSAKDVKAASQSASGGRLGAPANRANESTVASPAGQGSQTPDLRNDRPVSQGAPSHRTLINPSNTFENYVVGSGCQLAHAASIAVANAPGRAYNPLFVFGETGLGKTHLMHAVAHQMLTNNPKARIAYVSTEKFTNEFIHAIRENKLSKFRQYYRNVDALLVDDIHFLSGKESTQEEFFHTFNDLFESGRQIFLASDRPANEIERLENRLISRFQWGLVTDIQAPDYETRVAILKNKASTMNLKLDDEIVNFLAERVSRNVRRMEGALTRIAGYDNLIDRKLDLNAVERLLSDLLHAEAVSKVTVDQIQKKVSDYYKIRFSELIGRRRTSAIVFPRQVAMYISRTLTSDPLKSIGDAFGGRDHGTVIHACKQVENMMEQDASVKRGVDYLIQQLSKERA</sequence>
<evidence type="ECO:0000256" key="3">
    <source>
        <dbReference type="ARBA" id="ARBA00022705"/>
    </source>
</evidence>
<dbReference type="InterPro" id="IPR024633">
    <property type="entry name" value="DnaA_N_dom"/>
</dbReference>
<dbReference type="Pfam" id="PF11638">
    <property type="entry name" value="DnaA_N"/>
    <property type="match status" value="1"/>
</dbReference>
<feature type="region of interest" description="Disordered" evidence="12">
    <location>
        <begin position="92"/>
        <end position="143"/>
    </location>
</feature>
<dbReference type="CDD" id="cd06571">
    <property type="entry name" value="Bac_DnaA_C"/>
    <property type="match status" value="1"/>
</dbReference>
<feature type="binding site" evidence="8">
    <location>
        <position position="189"/>
    </location>
    <ligand>
        <name>ATP</name>
        <dbReference type="ChEBI" id="CHEBI:30616"/>
    </ligand>
</feature>
<comment type="similarity">
    <text evidence="1 8 11">Belongs to the DnaA family.</text>
</comment>
<feature type="domain" description="AAA+ ATPase" evidence="13">
    <location>
        <begin position="175"/>
        <end position="295"/>
    </location>
</feature>
<comment type="caution">
    <text evidence="8">Lacks conserved residue(s) required for the propagation of feature annotation.</text>
</comment>
<evidence type="ECO:0000256" key="10">
    <source>
        <dbReference type="RuleBase" id="RU000577"/>
    </source>
</evidence>
<dbReference type="Gene3D" id="3.40.50.300">
    <property type="entry name" value="P-loop containing nucleotide triphosphate hydrolases"/>
    <property type="match status" value="1"/>
</dbReference>
<keyword evidence="5 8" id="KW-0067">ATP-binding</keyword>
<feature type="region of interest" description="Domain III, AAA+ region" evidence="8">
    <location>
        <begin position="142"/>
        <end position="358"/>
    </location>
</feature>
<evidence type="ECO:0000256" key="9">
    <source>
        <dbReference type="NCBIfam" id="TIGR00362"/>
    </source>
</evidence>
<evidence type="ECO:0000256" key="11">
    <source>
        <dbReference type="RuleBase" id="RU004227"/>
    </source>
</evidence>
<keyword evidence="2 8" id="KW-0963">Cytoplasm</keyword>
<name>A0ABU1AV32_9BACT</name>
<evidence type="ECO:0000256" key="5">
    <source>
        <dbReference type="ARBA" id="ARBA00022840"/>
    </source>
</evidence>
<dbReference type="PRINTS" id="PR00051">
    <property type="entry name" value="DNAA"/>
</dbReference>
<dbReference type="PANTHER" id="PTHR30050:SF2">
    <property type="entry name" value="CHROMOSOMAL REPLICATION INITIATOR PROTEIN DNAA"/>
    <property type="match status" value="1"/>
</dbReference>
<feature type="region of interest" description="Domain I, interacts with DnaA modulators" evidence="8">
    <location>
        <begin position="1"/>
        <end position="92"/>
    </location>
</feature>
<comment type="subcellular location">
    <subcellularLocation>
        <location evidence="8">Cytoplasm</location>
    </subcellularLocation>
</comment>
<dbReference type="InterPro" id="IPR013317">
    <property type="entry name" value="DnaA_dom"/>
</dbReference>
<protein>
    <recommendedName>
        <fullName evidence="8 9">Chromosomal replication initiator protein DnaA</fullName>
    </recommendedName>
</protein>
<evidence type="ECO:0000313" key="16">
    <source>
        <dbReference type="Proteomes" id="UP001225316"/>
    </source>
</evidence>
<dbReference type="HAMAP" id="MF_00377">
    <property type="entry name" value="DnaA_bact"/>
    <property type="match status" value="1"/>
</dbReference>
<keyword evidence="6 8" id="KW-0446">Lipid-binding</keyword>
<feature type="binding site" evidence="8">
    <location>
        <position position="186"/>
    </location>
    <ligand>
        <name>ATP</name>
        <dbReference type="ChEBI" id="CHEBI:30616"/>
    </ligand>
</feature>
<evidence type="ECO:0000259" key="14">
    <source>
        <dbReference type="SMART" id="SM00760"/>
    </source>
</evidence>
<dbReference type="Pfam" id="PF00308">
    <property type="entry name" value="Bac_DnaA"/>
    <property type="match status" value="1"/>
</dbReference>
<dbReference type="InterPro" id="IPR001957">
    <property type="entry name" value="Chromosome_initiator_DnaA"/>
</dbReference>
<keyword evidence="16" id="KW-1185">Reference proteome</keyword>
<dbReference type="InterPro" id="IPR013159">
    <property type="entry name" value="DnaA_C"/>
</dbReference>
<evidence type="ECO:0000256" key="12">
    <source>
        <dbReference type="SAM" id="MobiDB-lite"/>
    </source>
</evidence>
<comment type="function">
    <text evidence="8 10">Plays an essential role in the initiation and regulation of chromosomal replication. ATP-DnaA binds to the origin of replication (oriC) to initiate formation of the DNA replication initiation complex once per cell cycle. Binds the DnaA box (a 9 base pair repeat at the origin) and separates the double-stranded (ds)DNA. Forms a right-handed helical filament on oriC DNA; dsDNA binds to the exterior of the filament while single-stranded (ss)DNA is stabiized in the filament's interior. The ATP-DnaA-oriC complex binds and stabilizes one strand of the AT-rich DNA unwinding element (DUE), permitting loading of DNA polymerase. After initiation quickly degrades to an ADP-DnaA complex that is not apt for DNA replication. Binds acidic phospholipids.</text>
</comment>
<comment type="subunit">
    <text evidence="8">Oligomerizes as a right-handed, spiral filament on DNA at oriC.</text>
</comment>
<evidence type="ECO:0000256" key="7">
    <source>
        <dbReference type="ARBA" id="ARBA00023125"/>
    </source>
</evidence>